<evidence type="ECO:0000256" key="2">
    <source>
        <dbReference type="ARBA" id="ARBA00009298"/>
    </source>
</evidence>
<keyword evidence="6 7" id="KW-0472">Membrane</keyword>
<keyword evidence="4 7" id="KW-0812">Transmembrane</keyword>
<protein>
    <submittedName>
        <fullName evidence="10">MgtC/SapB family protein</fullName>
    </submittedName>
</protein>
<keyword evidence="3" id="KW-1003">Cell membrane</keyword>
<reference evidence="10 11" key="1">
    <citation type="submission" date="2019-09" db="EMBL/GenBank/DDBJ databases">
        <title>Chitinophaga ginsengihumi sp. nov., isolated from soil of ginseng rhizosphere.</title>
        <authorList>
            <person name="Lee J."/>
        </authorList>
    </citation>
    <scope>NUCLEOTIDE SEQUENCE [LARGE SCALE GENOMIC DNA]</scope>
    <source>
        <strain evidence="10 11">BN140078</strain>
    </source>
</reference>
<evidence type="ECO:0000259" key="9">
    <source>
        <dbReference type="Pfam" id="PF13194"/>
    </source>
</evidence>
<evidence type="ECO:0000256" key="7">
    <source>
        <dbReference type="SAM" id="Phobius"/>
    </source>
</evidence>
<feature type="transmembrane region" description="Helical" evidence="7">
    <location>
        <begin position="448"/>
        <end position="465"/>
    </location>
</feature>
<keyword evidence="5 7" id="KW-1133">Transmembrane helix</keyword>
<comment type="subcellular location">
    <subcellularLocation>
        <location evidence="1">Cell membrane</location>
        <topology evidence="1">Multi-pass membrane protein</topology>
    </subcellularLocation>
</comment>
<dbReference type="GO" id="GO:0005886">
    <property type="term" value="C:plasma membrane"/>
    <property type="evidence" value="ECO:0007669"/>
    <property type="project" value="UniProtKB-SubCell"/>
</dbReference>
<feature type="transmembrane region" description="Helical" evidence="7">
    <location>
        <begin position="99"/>
        <end position="126"/>
    </location>
</feature>
<dbReference type="InterPro" id="IPR049177">
    <property type="entry name" value="MgtC_SapB_SrpB_YhiD_N"/>
</dbReference>
<sequence>MKWRYGRRTRVKSINARLPVILSSSRLLRNKFCYRFIIFKRIDDNTTVSWLMDPKFLHYATGPIAIKMAVAIGIGMLVGMERMWSHKETGIRTFSIVALLGMLAAVIGENFIIACLVGVFLLVVISNVRSLMMDRTTEITTSAALIANYLLGVLVGLGHIFTPVAGAIVMTMLLAWKEELNRFAGGLQPSEIRSAILLGLIGFVIYPLIPDKYIDPWQLFNPNDAWLGIIAIAGIGFANYVLLRMFSTKGLYLSAIFGGLVNSSATVAELGARAQATGQAGKIKTLSLLTTEAMFARNLLLILLFSEKSLAAALLPILVMSLVAGFWIWRDNFKKDTTTEDASISLALDSPISLKKVLSFGLLFIIVQIGGTLLTRIFGSYGILATGFFGGLVSSASTTAAAATMASHDKITAAVAGSVAVLSSLASTIVNLPIIWRTISDKTIVKTLTFEIITVVAAGVTAVVLDRIFQVSEVLISNIY</sequence>
<accession>A0A5B2VMA9</accession>
<reference evidence="10 11" key="2">
    <citation type="submission" date="2019-09" db="EMBL/GenBank/DDBJ databases">
        <authorList>
            <person name="Jin C."/>
        </authorList>
    </citation>
    <scope>NUCLEOTIDE SEQUENCE [LARGE SCALE GENOMIC DNA]</scope>
    <source>
        <strain evidence="10 11">BN140078</strain>
    </source>
</reference>
<dbReference type="InterPro" id="IPR003416">
    <property type="entry name" value="MgtC/SapB/SrpB/YhiD_fam"/>
</dbReference>
<dbReference type="Pfam" id="PF13194">
    <property type="entry name" value="DUF4010"/>
    <property type="match status" value="1"/>
</dbReference>
<dbReference type="Proteomes" id="UP000324611">
    <property type="component" value="Unassembled WGS sequence"/>
</dbReference>
<evidence type="ECO:0000256" key="4">
    <source>
        <dbReference type="ARBA" id="ARBA00022692"/>
    </source>
</evidence>
<dbReference type="AlphaFoldDB" id="A0A5B2VMA9"/>
<feature type="transmembrane region" description="Helical" evidence="7">
    <location>
        <begin position="56"/>
        <end position="78"/>
    </location>
</feature>
<comment type="similarity">
    <text evidence="2">Belongs to the MgtC/SapB family.</text>
</comment>
<feature type="transmembrane region" description="Helical" evidence="7">
    <location>
        <begin position="310"/>
        <end position="329"/>
    </location>
</feature>
<dbReference type="InterPro" id="IPR025105">
    <property type="entry name" value="DUF4010"/>
</dbReference>
<evidence type="ECO:0000256" key="5">
    <source>
        <dbReference type="ARBA" id="ARBA00022989"/>
    </source>
</evidence>
<dbReference type="PANTHER" id="PTHR39084">
    <property type="entry name" value="MEMBRANE PROTEIN-RELATED"/>
    <property type="match status" value="1"/>
</dbReference>
<feature type="transmembrane region" description="Helical" evidence="7">
    <location>
        <begin position="411"/>
        <end position="436"/>
    </location>
</feature>
<feature type="transmembrane region" description="Helical" evidence="7">
    <location>
        <begin position="225"/>
        <end position="243"/>
    </location>
</feature>
<feature type="domain" description="DUF4010" evidence="9">
    <location>
        <begin position="230"/>
        <end position="436"/>
    </location>
</feature>
<feature type="transmembrane region" description="Helical" evidence="7">
    <location>
        <begin position="357"/>
        <end position="374"/>
    </location>
</feature>
<dbReference type="Pfam" id="PF02308">
    <property type="entry name" value="MgtC"/>
    <property type="match status" value="1"/>
</dbReference>
<evidence type="ECO:0000313" key="10">
    <source>
        <dbReference type="EMBL" id="KAA2239432.1"/>
    </source>
</evidence>
<dbReference type="PANTHER" id="PTHR39084:SF1">
    <property type="entry name" value="DUF4010 DOMAIN-CONTAINING PROTEIN"/>
    <property type="match status" value="1"/>
</dbReference>
<evidence type="ECO:0000256" key="3">
    <source>
        <dbReference type="ARBA" id="ARBA00022475"/>
    </source>
</evidence>
<proteinExistence type="inferred from homology"/>
<name>A0A5B2VMA9_9BACT</name>
<gene>
    <name evidence="10" type="ORF">F0L74_24845</name>
</gene>
<dbReference type="PRINTS" id="PR01837">
    <property type="entry name" value="MGTCSAPBPROT"/>
</dbReference>
<feature type="transmembrane region" description="Helical" evidence="7">
    <location>
        <begin position="146"/>
        <end position="171"/>
    </location>
</feature>
<evidence type="ECO:0000313" key="11">
    <source>
        <dbReference type="Proteomes" id="UP000324611"/>
    </source>
</evidence>
<evidence type="ECO:0000256" key="1">
    <source>
        <dbReference type="ARBA" id="ARBA00004651"/>
    </source>
</evidence>
<organism evidence="10 11">
    <name type="scientific">Chitinophaga agrisoli</name>
    <dbReference type="NCBI Taxonomy" id="2607653"/>
    <lineage>
        <taxon>Bacteria</taxon>
        <taxon>Pseudomonadati</taxon>
        <taxon>Bacteroidota</taxon>
        <taxon>Chitinophagia</taxon>
        <taxon>Chitinophagales</taxon>
        <taxon>Chitinophagaceae</taxon>
        <taxon>Chitinophaga</taxon>
    </lineage>
</organism>
<evidence type="ECO:0000259" key="8">
    <source>
        <dbReference type="Pfam" id="PF02308"/>
    </source>
</evidence>
<feature type="domain" description="MgtC/SapB/SrpB/YhiD N-terminal" evidence="8">
    <location>
        <begin position="68"/>
        <end position="182"/>
    </location>
</feature>
<evidence type="ECO:0000256" key="6">
    <source>
        <dbReference type="ARBA" id="ARBA00023136"/>
    </source>
</evidence>
<keyword evidence="11" id="KW-1185">Reference proteome</keyword>
<dbReference type="EMBL" id="VUOC01000004">
    <property type="protein sequence ID" value="KAA2239432.1"/>
    <property type="molecule type" value="Genomic_DNA"/>
</dbReference>
<comment type="caution">
    <text evidence="10">The sequence shown here is derived from an EMBL/GenBank/DDBJ whole genome shotgun (WGS) entry which is preliminary data.</text>
</comment>